<protein>
    <submittedName>
        <fullName evidence="2">ABC transporter permease</fullName>
    </submittedName>
</protein>
<keyword evidence="1" id="KW-0472">Membrane</keyword>
<dbReference type="PANTHER" id="PTHR37305:SF1">
    <property type="entry name" value="MEMBRANE PROTEIN"/>
    <property type="match status" value="1"/>
</dbReference>
<keyword evidence="3" id="KW-1185">Reference proteome</keyword>
<dbReference type="Proteomes" id="UP001597178">
    <property type="component" value="Unassembled WGS sequence"/>
</dbReference>
<feature type="transmembrane region" description="Helical" evidence="1">
    <location>
        <begin position="239"/>
        <end position="258"/>
    </location>
</feature>
<feature type="transmembrane region" description="Helical" evidence="1">
    <location>
        <begin position="213"/>
        <end position="234"/>
    </location>
</feature>
<evidence type="ECO:0000256" key="1">
    <source>
        <dbReference type="SAM" id="Phobius"/>
    </source>
</evidence>
<name>A0ABW3ZVY0_9BACI</name>
<dbReference type="Pfam" id="PF12679">
    <property type="entry name" value="ABC2_membrane_2"/>
    <property type="match status" value="1"/>
</dbReference>
<reference evidence="3" key="1">
    <citation type="journal article" date="2019" name="Int. J. Syst. Evol. Microbiol.">
        <title>The Global Catalogue of Microorganisms (GCM) 10K type strain sequencing project: providing services to taxonomists for standard genome sequencing and annotation.</title>
        <authorList>
            <consortium name="The Broad Institute Genomics Platform"/>
            <consortium name="The Broad Institute Genome Sequencing Center for Infectious Disease"/>
            <person name="Wu L."/>
            <person name="Ma J."/>
        </authorList>
    </citation>
    <scope>NUCLEOTIDE SEQUENCE [LARGE SCALE GENOMIC DNA]</scope>
    <source>
        <strain evidence="3">CCUG 54822</strain>
    </source>
</reference>
<sequence>MRNFFQLLINEQIKLYIRKSTWIMYILIAALILGLALLANFGVENSGTYQASQDDNWRQALQDENAEMQKEMEQDEMMQGIHTSQIEKNNYYLENDIQPAPYDAWQFVMENKFLLSFVSLLTIIVAAGIVANEFKWGTIKLLLIRPITRTKILASKYVSVLLFALFTLLFVLILSWIIGALFFGVNGINPHIVLNQNEGYAYVSVIEQIIEGYGIKLVTLVMMATFAFMISAIFRQSSLAIGIAIFLMLSGNAIIGFFSDYDWAKYILFANTNMDQYMNGSPMFEGMSLGFSITVLAVYYVIFLVVTWVFFTKRDVAGH</sequence>
<proteinExistence type="predicted"/>
<feature type="transmembrane region" description="Helical" evidence="1">
    <location>
        <begin position="157"/>
        <end position="185"/>
    </location>
</feature>
<gene>
    <name evidence="2" type="ORF">ACFQ4A_09955</name>
</gene>
<dbReference type="EMBL" id="JBHTNH010000021">
    <property type="protein sequence ID" value="MFD1361978.1"/>
    <property type="molecule type" value="Genomic_DNA"/>
</dbReference>
<keyword evidence="1" id="KW-0812">Transmembrane</keyword>
<dbReference type="PANTHER" id="PTHR37305">
    <property type="entry name" value="INTEGRAL MEMBRANE PROTEIN-RELATED"/>
    <property type="match status" value="1"/>
</dbReference>
<evidence type="ECO:0000313" key="3">
    <source>
        <dbReference type="Proteomes" id="UP001597178"/>
    </source>
</evidence>
<feature type="transmembrane region" description="Helical" evidence="1">
    <location>
        <begin position="289"/>
        <end position="311"/>
    </location>
</feature>
<feature type="transmembrane region" description="Helical" evidence="1">
    <location>
        <begin position="21"/>
        <end position="43"/>
    </location>
</feature>
<evidence type="ECO:0000313" key="2">
    <source>
        <dbReference type="EMBL" id="MFD1361978.1"/>
    </source>
</evidence>
<keyword evidence="1" id="KW-1133">Transmembrane helix</keyword>
<comment type="caution">
    <text evidence="2">The sequence shown here is derived from an EMBL/GenBank/DDBJ whole genome shotgun (WGS) entry which is preliminary data.</text>
</comment>
<dbReference type="RefSeq" id="WP_382400068.1">
    <property type="nucleotide sequence ID" value="NZ_JBHTNH010000021.1"/>
</dbReference>
<accession>A0ABW3ZVY0</accession>
<organism evidence="2 3">
    <name type="scientific">Lentibacillus salinarum</name>
    <dbReference type="NCBI Taxonomy" id="446820"/>
    <lineage>
        <taxon>Bacteria</taxon>
        <taxon>Bacillati</taxon>
        <taxon>Bacillota</taxon>
        <taxon>Bacilli</taxon>
        <taxon>Bacillales</taxon>
        <taxon>Bacillaceae</taxon>
        <taxon>Lentibacillus</taxon>
    </lineage>
</organism>
<feature type="transmembrane region" description="Helical" evidence="1">
    <location>
        <begin position="113"/>
        <end position="136"/>
    </location>
</feature>